<dbReference type="InterPro" id="IPR019533">
    <property type="entry name" value="Peptidase_S26"/>
</dbReference>
<evidence type="ECO:0000313" key="8">
    <source>
        <dbReference type="EMBL" id="MFC0524119.1"/>
    </source>
</evidence>
<comment type="similarity">
    <text evidence="3 6">Belongs to the peptidase S26 family.</text>
</comment>
<comment type="subcellular location">
    <subcellularLocation>
        <location evidence="2">Cell membrane</location>
        <topology evidence="2">Single-pass type II membrane protein</topology>
    </subcellularLocation>
    <subcellularLocation>
        <location evidence="6">Membrane</location>
        <topology evidence="6">Single-pass type II membrane protein</topology>
    </subcellularLocation>
</comment>
<comment type="caution">
    <text evidence="8">The sequence shown here is derived from an EMBL/GenBank/DDBJ whole genome shotgun (WGS) entry which is preliminary data.</text>
</comment>
<evidence type="ECO:0000259" key="7">
    <source>
        <dbReference type="Pfam" id="PF10502"/>
    </source>
</evidence>
<dbReference type="InterPro" id="IPR036286">
    <property type="entry name" value="LexA/Signal_pep-like_sf"/>
</dbReference>
<evidence type="ECO:0000313" key="9">
    <source>
        <dbReference type="Proteomes" id="UP001589836"/>
    </source>
</evidence>
<keyword evidence="5 6" id="KW-0378">Hydrolase</keyword>
<keyword evidence="6" id="KW-0472">Membrane</keyword>
<proteinExistence type="inferred from homology"/>
<keyword evidence="6" id="KW-1133">Transmembrane helix</keyword>
<dbReference type="InterPro" id="IPR000223">
    <property type="entry name" value="Pept_S26A_signal_pept_1"/>
</dbReference>
<dbReference type="Gene3D" id="2.10.109.10">
    <property type="entry name" value="Umud Fragment, subunit A"/>
    <property type="match status" value="1"/>
</dbReference>
<dbReference type="PANTHER" id="PTHR43390">
    <property type="entry name" value="SIGNAL PEPTIDASE I"/>
    <property type="match status" value="1"/>
</dbReference>
<evidence type="ECO:0000256" key="3">
    <source>
        <dbReference type="ARBA" id="ARBA00009370"/>
    </source>
</evidence>
<sequence length="186" mass="21206">MTGKQRKEWFDWIKALGIAAVIAIIIRMFLFSPVIVDGPSMLPTLQNGDYLIVNKLSYSMGEPERFDIVVFQATETKKYIKRVIGLPGEHVAYRDDKLYVDEKPIEEPFLKERLDQLGDNQTYTFDFALEDLPGGNQTIPEGYVLVLGDNRNNSTDSRRLGLISKENLIGETQFIIWPPKRIGPVD</sequence>
<keyword evidence="9" id="KW-1185">Reference proteome</keyword>
<protein>
    <recommendedName>
        <fullName evidence="4 6">Signal peptidase I</fullName>
        <ecNumber evidence="4 6">3.4.21.89</ecNumber>
    </recommendedName>
</protein>
<dbReference type="PRINTS" id="PR00727">
    <property type="entry name" value="LEADERPTASE"/>
</dbReference>
<dbReference type="SUPFAM" id="SSF51306">
    <property type="entry name" value="LexA/Signal peptidase"/>
    <property type="match status" value="1"/>
</dbReference>
<reference evidence="8 9" key="1">
    <citation type="submission" date="2024-09" db="EMBL/GenBank/DDBJ databases">
        <authorList>
            <person name="Sun Q."/>
            <person name="Mori K."/>
        </authorList>
    </citation>
    <scope>NUCLEOTIDE SEQUENCE [LARGE SCALE GENOMIC DNA]</scope>
    <source>
        <strain evidence="8 9">NCAIM B.02529</strain>
    </source>
</reference>
<dbReference type="PANTHER" id="PTHR43390:SF1">
    <property type="entry name" value="CHLOROPLAST PROCESSING PEPTIDASE"/>
    <property type="match status" value="1"/>
</dbReference>
<dbReference type="Proteomes" id="UP001589836">
    <property type="component" value="Unassembled WGS sequence"/>
</dbReference>
<gene>
    <name evidence="8" type="primary">lepB</name>
    <name evidence="8" type="ORF">ACFFGV_11150</name>
</gene>
<keyword evidence="6" id="KW-0812">Transmembrane</keyword>
<dbReference type="NCBIfam" id="TIGR02227">
    <property type="entry name" value="sigpep_I_bact"/>
    <property type="match status" value="1"/>
</dbReference>
<evidence type="ECO:0000256" key="5">
    <source>
        <dbReference type="ARBA" id="ARBA00022801"/>
    </source>
</evidence>
<dbReference type="InterPro" id="IPR019758">
    <property type="entry name" value="Pept_S26A_signal_pept_1_CS"/>
</dbReference>
<dbReference type="EMBL" id="JBHLTP010000009">
    <property type="protein sequence ID" value="MFC0524119.1"/>
    <property type="molecule type" value="Genomic_DNA"/>
</dbReference>
<accession>A0ABV6LP58</accession>
<feature type="transmembrane region" description="Helical" evidence="6">
    <location>
        <begin position="12"/>
        <end position="36"/>
    </location>
</feature>
<evidence type="ECO:0000256" key="1">
    <source>
        <dbReference type="ARBA" id="ARBA00000677"/>
    </source>
</evidence>
<evidence type="ECO:0000256" key="2">
    <source>
        <dbReference type="ARBA" id="ARBA00004401"/>
    </source>
</evidence>
<dbReference type="EC" id="3.4.21.89" evidence="4 6"/>
<dbReference type="PROSITE" id="PS00761">
    <property type="entry name" value="SPASE_I_3"/>
    <property type="match status" value="1"/>
</dbReference>
<dbReference type="CDD" id="cd06530">
    <property type="entry name" value="S26_SPase_I"/>
    <property type="match status" value="1"/>
</dbReference>
<dbReference type="GO" id="GO:0009003">
    <property type="term" value="F:signal peptidase activity"/>
    <property type="evidence" value="ECO:0007669"/>
    <property type="project" value="UniProtKB-EC"/>
</dbReference>
<dbReference type="PROSITE" id="PS00760">
    <property type="entry name" value="SPASE_I_2"/>
    <property type="match status" value="1"/>
</dbReference>
<dbReference type="Pfam" id="PF10502">
    <property type="entry name" value="Peptidase_S26"/>
    <property type="match status" value="1"/>
</dbReference>
<dbReference type="InterPro" id="IPR019757">
    <property type="entry name" value="Pept_S26A_signal_pept_1_Lys-AS"/>
</dbReference>
<evidence type="ECO:0000256" key="6">
    <source>
        <dbReference type="RuleBase" id="RU362042"/>
    </source>
</evidence>
<comment type="catalytic activity">
    <reaction evidence="1 6">
        <text>Cleavage of hydrophobic, N-terminal signal or leader sequences from secreted and periplasmic proteins.</text>
        <dbReference type="EC" id="3.4.21.89"/>
    </reaction>
</comment>
<dbReference type="RefSeq" id="WP_377347753.1">
    <property type="nucleotide sequence ID" value="NZ_JBHLTP010000009.1"/>
</dbReference>
<evidence type="ECO:0000256" key="4">
    <source>
        <dbReference type="ARBA" id="ARBA00013208"/>
    </source>
</evidence>
<feature type="domain" description="Peptidase S26" evidence="7">
    <location>
        <begin position="10"/>
        <end position="177"/>
    </location>
</feature>
<keyword evidence="6" id="KW-0645">Protease</keyword>
<name>A0ABV6LP58_9BACI</name>
<organism evidence="8 9">
    <name type="scientific">Pontibacillus salicampi</name>
    <dbReference type="NCBI Taxonomy" id="1449801"/>
    <lineage>
        <taxon>Bacteria</taxon>
        <taxon>Bacillati</taxon>
        <taxon>Bacillota</taxon>
        <taxon>Bacilli</taxon>
        <taxon>Bacillales</taxon>
        <taxon>Bacillaceae</taxon>
        <taxon>Pontibacillus</taxon>
    </lineage>
</organism>